<dbReference type="InterPro" id="IPR001761">
    <property type="entry name" value="Peripla_BP/Lac1_sug-bd_dom"/>
</dbReference>
<dbReference type="InterPro" id="IPR028082">
    <property type="entry name" value="Peripla_BP_I"/>
</dbReference>
<dbReference type="Pfam" id="PF00532">
    <property type="entry name" value="Peripla_BP_1"/>
    <property type="match status" value="1"/>
</dbReference>
<dbReference type="SMART" id="SM00354">
    <property type="entry name" value="HTH_LACI"/>
    <property type="match status" value="1"/>
</dbReference>
<dbReference type="SUPFAM" id="SSF47413">
    <property type="entry name" value="lambda repressor-like DNA-binding domains"/>
    <property type="match status" value="1"/>
</dbReference>
<dbReference type="Proteomes" id="UP000627166">
    <property type="component" value="Unassembled WGS sequence"/>
</dbReference>
<protein>
    <submittedName>
        <fullName evidence="5">LacI family DNA-binding transcriptional regulator</fullName>
    </submittedName>
</protein>
<proteinExistence type="predicted"/>
<dbReference type="PANTHER" id="PTHR30146:SF109">
    <property type="entry name" value="HTH-TYPE TRANSCRIPTIONAL REGULATOR GALS"/>
    <property type="match status" value="1"/>
</dbReference>
<dbReference type="InterPro" id="IPR000843">
    <property type="entry name" value="HTH_LacI"/>
</dbReference>
<dbReference type="PROSITE" id="PS50932">
    <property type="entry name" value="HTH_LACI_2"/>
    <property type="match status" value="1"/>
</dbReference>
<organism evidence="5 6">
    <name type="scientific">Clostridium faecium</name>
    <dbReference type="NCBI Taxonomy" id="2762223"/>
    <lineage>
        <taxon>Bacteria</taxon>
        <taxon>Bacillati</taxon>
        <taxon>Bacillota</taxon>
        <taxon>Clostridia</taxon>
        <taxon>Eubacteriales</taxon>
        <taxon>Clostridiaceae</taxon>
        <taxon>Clostridium</taxon>
    </lineage>
</organism>
<dbReference type="PROSITE" id="PS00356">
    <property type="entry name" value="HTH_LACI_1"/>
    <property type="match status" value="1"/>
</dbReference>
<evidence type="ECO:0000259" key="4">
    <source>
        <dbReference type="PROSITE" id="PS50932"/>
    </source>
</evidence>
<reference evidence="5 6" key="1">
    <citation type="submission" date="2020-08" db="EMBL/GenBank/DDBJ databases">
        <title>A Genomic Blueprint of the Chicken Gut Microbiome.</title>
        <authorList>
            <person name="Gilroy R."/>
            <person name="Ravi A."/>
            <person name="Getino M."/>
            <person name="Pursley I."/>
            <person name="Horton D.L."/>
            <person name="Alikhan N.-F."/>
            <person name="Baker D."/>
            <person name="Gharbi K."/>
            <person name="Hall N."/>
            <person name="Watson M."/>
            <person name="Adriaenssens E.M."/>
            <person name="Foster-Nyarko E."/>
            <person name="Jarju S."/>
            <person name="Secka A."/>
            <person name="Antonio M."/>
            <person name="Oren A."/>
            <person name="Chaudhuri R."/>
            <person name="La Ragione R.M."/>
            <person name="Hildebrand F."/>
            <person name="Pallen M.J."/>
        </authorList>
    </citation>
    <scope>NUCLEOTIDE SEQUENCE [LARGE SCALE GENOMIC DNA]</scope>
    <source>
        <strain evidence="5 6">N37</strain>
    </source>
</reference>
<keyword evidence="1" id="KW-0805">Transcription regulation</keyword>
<comment type="caution">
    <text evidence="5">The sequence shown here is derived from an EMBL/GenBank/DDBJ whole genome shotgun (WGS) entry which is preliminary data.</text>
</comment>
<evidence type="ECO:0000256" key="2">
    <source>
        <dbReference type="ARBA" id="ARBA00023125"/>
    </source>
</evidence>
<accession>A0ABR8YSR2</accession>
<dbReference type="Pfam" id="PF00356">
    <property type="entry name" value="LacI"/>
    <property type="match status" value="1"/>
</dbReference>
<dbReference type="CDD" id="cd06267">
    <property type="entry name" value="PBP1_LacI_sugar_binding-like"/>
    <property type="match status" value="1"/>
</dbReference>
<dbReference type="GO" id="GO:0003677">
    <property type="term" value="F:DNA binding"/>
    <property type="evidence" value="ECO:0007669"/>
    <property type="project" value="UniProtKB-KW"/>
</dbReference>
<gene>
    <name evidence="5" type="ORF">H9637_09620</name>
</gene>
<dbReference type="PRINTS" id="PR00036">
    <property type="entry name" value="HTHLACI"/>
</dbReference>
<keyword evidence="3" id="KW-0804">Transcription</keyword>
<evidence type="ECO:0000313" key="6">
    <source>
        <dbReference type="Proteomes" id="UP000627166"/>
    </source>
</evidence>
<sequence>MKVTIKDVAKKANVSITTVSRVINKIEGYTNEETKKRILKVIEELDYKPNALARSLVTKKTKSIGLILPDISNPFFPSIAKSVEDMVNELGYNLILCNSYDDTEKEANYINVLKEKCIDGILLSSKQTKDRYEIYKDDDVPMVFFDRKPEVKVKYGVFVDNYKGAYDATKHLIKLGHRGIACITGPKNINTSIERLKGYKDALIDYGIKYDEVIVKSNDYTIEGGYEAAKDLLKNYNITAIFAQDDLMACGVYRAAKELCCRIPDDISVVGFDDITLVEFLDPPLTTIKQPTEDIGRVSVEILMNIIENNKMQERITILNTELIVRDSTKNIK</sequence>
<keyword evidence="2 5" id="KW-0238">DNA-binding</keyword>
<evidence type="ECO:0000256" key="3">
    <source>
        <dbReference type="ARBA" id="ARBA00023163"/>
    </source>
</evidence>
<keyword evidence="6" id="KW-1185">Reference proteome</keyword>
<dbReference type="Gene3D" id="3.40.50.2300">
    <property type="match status" value="2"/>
</dbReference>
<dbReference type="CDD" id="cd01392">
    <property type="entry name" value="HTH_LacI"/>
    <property type="match status" value="1"/>
</dbReference>
<dbReference type="EMBL" id="JACSQB010000073">
    <property type="protein sequence ID" value="MBD8047290.1"/>
    <property type="molecule type" value="Genomic_DNA"/>
</dbReference>
<dbReference type="SUPFAM" id="SSF53822">
    <property type="entry name" value="Periplasmic binding protein-like I"/>
    <property type="match status" value="1"/>
</dbReference>
<feature type="domain" description="HTH lacI-type" evidence="4">
    <location>
        <begin position="3"/>
        <end position="58"/>
    </location>
</feature>
<name>A0ABR8YSR2_9CLOT</name>
<evidence type="ECO:0000313" key="5">
    <source>
        <dbReference type="EMBL" id="MBD8047290.1"/>
    </source>
</evidence>
<evidence type="ECO:0000256" key="1">
    <source>
        <dbReference type="ARBA" id="ARBA00023015"/>
    </source>
</evidence>
<dbReference type="InterPro" id="IPR010982">
    <property type="entry name" value="Lambda_DNA-bd_dom_sf"/>
</dbReference>
<dbReference type="PANTHER" id="PTHR30146">
    <property type="entry name" value="LACI-RELATED TRANSCRIPTIONAL REPRESSOR"/>
    <property type="match status" value="1"/>
</dbReference>
<dbReference type="Gene3D" id="1.10.260.40">
    <property type="entry name" value="lambda repressor-like DNA-binding domains"/>
    <property type="match status" value="1"/>
</dbReference>
<dbReference type="RefSeq" id="WP_191740260.1">
    <property type="nucleotide sequence ID" value="NZ_JACSQB010000073.1"/>
</dbReference>